<evidence type="ECO:0000256" key="2">
    <source>
        <dbReference type="ARBA" id="ARBA00006434"/>
    </source>
</evidence>
<evidence type="ECO:0000256" key="7">
    <source>
        <dbReference type="ARBA" id="ARBA00022989"/>
    </source>
</evidence>
<evidence type="ECO:0000256" key="8">
    <source>
        <dbReference type="ARBA" id="ARBA00023053"/>
    </source>
</evidence>
<proteinExistence type="inferred from homology"/>
<dbReference type="PROSITE" id="PS50283">
    <property type="entry name" value="NA_SOLUT_SYMP_3"/>
    <property type="match status" value="1"/>
</dbReference>
<feature type="transmembrane region" description="Helical" evidence="14">
    <location>
        <begin position="394"/>
        <end position="415"/>
    </location>
</feature>
<feature type="transmembrane region" description="Helical" evidence="14">
    <location>
        <begin position="311"/>
        <end position="332"/>
    </location>
</feature>
<feature type="transmembrane region" description="Helical" evidence="14">
    <location>
        <begin position="482"/>
        <end position="504"/>
    </location>
</feature>
<evidence type="ECO:0000256" key="1">
    <source>
        <dbReference type="ARBA" id="ARBA00004141"/>
    </source>
</evidence>
<comment type="subcellular location">
    <subcellularLocation>
        <location evidence="1">Membrane</location>
        <topology evidence="1">Multi-pass membrane protein</topology>
    </subcellularLocation>
</comment>
<dbReference type="GO" id="GO:0008292">
    <property type="term" value="P:acetylcholine biosynthetic process"/>
    <property type="evidence" value="ECO:0007669"/>
    <property type="project" value="TreeGrafter"/>
</dbReference>
<dbReference type="PANTHER" id="PTHR45897:SF5">
    <property type="entry name" value="HIGH AFFINITY CHOLINE TRANSPORTER 1"/>
    <property type="match status" value="1"/>
</dbReference>
<organism evidence="15 16">
    <name type="scientific">Scyliorhinus torazame</name>
    <name type="common">Cloudy catshark</name>
    <name type="synonym">Catulus torazame</name>
    <dbReference type="NCBI Taxonomy" id="75743"/>
    <lineage>
        <taxon>Eukaryota</taxon>
        <taxon>Metazoa</taxon>
        <taxon>Chordata</taxon>
        <taxon>Craniata</taxon>
        <taxon>Vertebrata</taxon>
        <taxon>Chondrichthyes</taxon>
        <taxon>Elasmobranchii</taxon>
        <taxon>Galeomorphii</taxon>
        <taxon>Galeoidea</taxon>
        <taxon>Carcharhiniformes</taxon>
        <taxon>Scyliorhinidae</taxon>
        <taxon>Scyliorhinus</taxon>
    </lineage>
</organism>
<keyword evidence="3" id="KW-0813">Transport</keyword>
<reference evidence="15 16" key="1">
    <citation type="journal article" date="2018" name="Nat. Ecol. Evol.">
        <title>Shark genomes provide insights into elasmobranch evolution and the origin of vertebrates.</title>
        <authorList>
            <person name="Hara Y"/>
            <person name="Yamaguchi K"/>
            <person name="Onimaru K"/>
            <person name="Kadota M"/>
            <person name="Koyanagi M"/>
            <person name="Keeley SD"/>
            <person name="Tatsumi K"/>
            <person name="Tanaka K"/>
            <person name="Motone F"/>
            <person name="Kageyama Y"/>
            <person name="Nozu R"/>
            <person name="Adachi N"/>
            <person name="Nishimura O"/>
            <person name="Nakagawa R"/>
            <person name="Tanegashima C"/>
            <person name="Kiyatake I"/>
            <person name="Matsumoto R"/>
            <person name="Murakumo K"/>
            <person name="Nishida K"/>
            <person name="Terakita A"/>
            <person name="Kuratani S"/>
            <person name="Sato K"/>
            <person name="Hyodo S Kuraku.S."/>
        </authorList>
    </citation>
    <scope>NUCLEOTIDE SEQUENCE [LARGE SCALE GENOMIC DNA]</scope>
</reference>
<protein>
    <submittedName>
        <fullName evidence="15">Uncharacterized protein</fullName>
    </submittedName>
</protein>
<evidence type="ECO:0000256" key="12">
    <source>
        <dbReference type="ARBA" id="ARBA00023201"/>
    </source>
</evidence>
<keyword evidence="12" id="KW-0739">Sodium transport</keyword>
<keyword evidence="6" id="KW-0530">Neurotransmitter biosynthesis</keyword>
<name>A0A401Q4G5_SCYTO</name>
<comment type="caution">
    <text evidence="15">The sequence shown here is derived from an EMBL/GenBank/DDBJ whole genome shotgun (WGS) entry which is preliminary data.</text>
</comment>
<evidence type="ECO:0000313" key="15">
    <source>
        <dbReference type="EMBL" id="GCB80263.1"/>
    </source>
</evidence>
<dbReference type="GO" id="GO:0005886">
    <property type="term" value="C:plasma membrane"/>
    <property type="evidence" value="ECO:0007669"/>
    <property type="project" value="TreeGrafter"/>
</dbReference>
<keyword evidence="9" id="KW-0406">Ion transport</keyword>
<evidence type="ECO:0000256" key="4">
    <source>
        <dbReference type="ARBA" id="ARBA00022692"/>
    </source>
</evidence>
<dbReference type="OrthoDB" id="546820at2759"/>
<feature type="transmembrane region" description="Helical" evidence="14">
    <location>
        <begin position="558"/>
        <end position="578"/>
    </location>
</feature>
<feature type="transmembrane region" description="Helical" evidence="14">
    <location>
        <begin position="363"/>
        <end position="382"/>
    </location>
</feature>
<dbReference type="InterPro" id="IPR052244">
    <property type="entry name" value="Choline_transporter"/>
</dbReference>
<evidence type="ECO:0000256" key="11">
    <source>
        <dbReference type="ARBA" id="ARBA00023180"/>
    </source>
</evidence>
<dbReference type="GO" id="GO:0005307">
    <property type="term" value="F:choline:sodium symporter activity"/>
    <property type="evidence" value="ECO:0007669"/>
    <property type="project" value="TreeGrafter"/>
</dbReference>
<dbReference type="PANTHER" id="PTHR45897">
    <property type="entry name" value="HIGH-AFFINITY CHOLINE TRANSPORTER 1"/>
    <property type="match status" value="1"/>
</dbReference>
<evidence type="ECO:0000313" key="16">
    <source>
        <dbReference type="Proteomes" id="UP000288216"/>
    </source>
</evidence>
<dbReference type="EMBL" id="BFAA01009568">
    <property type="protein sequence ID" value="GCB80263.1"/>
    <property type="molecule type" value="Genomic_DNA"/>
</dbReference>
<dbReference type="InterPro" id="IPR001734">
    <property type="entry name" value="Na/solute_symporter"/>
</dbReference>
<keyword evidence="16" id="KW-1185">Reference proteome</keyword>
<gene>
    <name evidence="15" type="ORF">scyTo_0016142</name>
</gene>
<keyword evidence="11" id="KW-0325">Glycoprotein</keyword>
<evidence type="ECO:0000256" key="6">
    <source>
        <dbReference type="ARBA" id="ARBA00022979"/>
    </source>
</evidence>
<feature type="transmembrane region" description="Helical" evidence="14">
    <location>
        <begin position="203"/>
        <end position="222"/>
    </location>
</feature>
<dbReference type="STRING" id="75743.A0A401Q4G5"/>
<feature type="transmembrane region" description="Helical" evidence="14">
    <location>
        <begin position="243"/>
        <end position="275"/>
    </location>
</feature>
<feature type="transmembrane region" description="Helical" evidence="14">
    <location>
        <begin position="122"/>
        <end position="142"/>
    </location>
</feature>
<feature type="transmembrane region" description="Helical" evidence="14">
    <location>
        <begin position="281"/>
        <end position="304"/>
    </location>
</feature>
<evidence type="ECO:0000256" key="3">
    <source>
        <dbReference type="ARBA" id="ARBA00022448"/>
    </source>
</evidence>
<dbReference type="Pfam" id="PF00474">
    <property type="entry name" value="SSF"/>
    <property type="match status" value="1"/>
</dbReference>
<dbReference type="CDD" id="cd11474">
    <property type="entry name" value="SLC5sbd_CHT"/>
    <property type="match status" value="1"/>
</dbReference>
<evidence type="ECO:0000256" key="9">
    <source>
        <dbReference type="ARBA" id="ARBA00023065"/>
    </source>
</evidence>
<accession>A0A401Q4G5</accession>
<feature type="transmembrane region" description="Helical" evidence="14">
    <location>
        <begin position="454"/>
        <end position="475"/>
    </location>
</feature>
<keyword evidence="5" id="KW-0769">Symport</keyword>
<keyword evidence="4 14" id="KW-0812">Transmembrane</keyword>
<dbReference type="OMA" id="TVMDPLQ"/>
<keyword evidence="10 14" id="KW-0472">Membrane</keyword>
<evidence type="ECO:0000256" key="13">
    <source>
        <dbReference type="RuleBase" id="RU362091"/>
    </source>
</evidence>
<sequence length="624" mass="68041">MIHKAAGAVVRNVARTTARNTGRAVVPKAAGALVRKATGAVVCQAAGALVRKATGVTVHNPARAKVQKAAEAVVHKAARAMVCKADGAVVGKAARAAVRQATRAVVPKAVVPRLLRDMAVNIPGLVAVIVFYVLILATGIWAARKSKQEEKKCSGDRSEVAMIGGRNIGILVGILTTTATWVGGGFINGIAEIVYLPNHGVGWAQAPISYCLNLIFGGLFFAKPMRSNRYVTMMDPFQIKFGNLMTSLLMIPAVLGDIFWSAAILAALGATMAVILDIETYLSIILSSCVVIVYTLLGGLYSVAYTDVMQMIFIIISLWLCVPFTIINPAVADIKYTMVNYLYQSPWIGKIEVNQICRWIDDLLYMTLGGIPWQVYFQRVLAASSVSQAQKTSYIAGVLCFTLSFPSIIIGAVAVSTDWNQTDYGLPTPNERQESSMILPIVLQYLCPAAEKEVIWVMRTTVILCGAAATTLALLTNSIYGLWFLSAELVYAILFPQFVCVLFIPNTNTYGSAAGYLVGLTLRLLAGEPFLRIPPLIQYPGISFENGTYRQLFPFKTFTMVLSLLSIVMFSYLASFVFSRKLLPVRFDVFKITDKTEDFPATPEEQITLNDCNNHKLEPDKNHM</sequence>
<keyword evidence="8" id="KW-0915">Sodium</keyword>
<dbReference type="InterPro" id="IPR038377">
    <property type="entry name" value="Na/Glc_symporter_sf"/>
</dbReference>
<keyword evidence="7 14" id="KW-1133">Transmembrane helix</keyword>
<dbReference type="Gene3D" id="1.20.1730.10">
    <property type="entry name" value="Sodium/glucose cotransporter"/>
    <property type="match status" value="1"/>
</dbReference>
<comment type="similarity">
    <text evidence="2 13">Belongs to the sodium:solute symporter (SSF) (TC 2.A.21) family.</text>
</comment>
<feature type="transmembrane region" description="Helical" evidence="14">
    <location>
        <begin position="168"/>
        <end position="191"/>
    </location>
</feature>
<dbReference type="Proteomes" id="UP000288216">
    <property type="component" value="Unassembled WGS sequence"/>
</dbReference>
<dbReference type="AlphaFoldDB" id="A0A401Q4G5"/>
<evidence type="ECO:0000256" key="10">
    <source>
        <dbReference type="ARBA" id="ARBA00023136"/>
    </source>
</evidence>
<evidence type="ECO:0000256" key="14">
    <source>
        <dbReference type="SAM" id="Phobius"/>
    </source>
</evidence>
<evidence type="ECO:0000256" key="5">
    <source>
        <dbReference type="ARBA" id="ARBA00022847"/>
    </source>
</evidence>